<evidence type="ECO:0000256" key="1">
    <source>
        <dbReference type="ARBA" id="ARBA00004141"/>
    </source>
</evidence>
<organism evidence="7 8">
    <name type="scientific">Glonium stellatum</name>
    <dbReference type="NCBI Taxonomy" id="574774"/>
    <lineage>
        <taxon>Eukaryota</taxon>
        <taxon>Fungi</taxon>
        <taxon>Dikarya</taxon>
        <taxon>Ascomycota</taxon>
        <taxon>Pezizomycotina</taxon>
        <taxon>Dothideomycetes</taxon>
        <taxon>Pleosporomycetidae</taxon>
        <taxon>Gloniales</taxon>
        <taxon>Gloniaceae</taxon>
        <taxon>Glonium</taxon>
    </lineage>
</organism>
<feature type="transmembrane region" description="Helical" evidence="6">
    <location>
        <begin position="88"/>
        <end position="109"/>
    </location>
</feature>
<dbReference type="Proteomes" id="UP000250140">
    <property type="component" value="Unassembled WGS sequence"/>
</dbReference>
<dbReference type="SMART" id="SM01417">
    <property type="entry name" value="Solute_trans_a"/>
    <property type="match status" value="1"/>
</dbReference>
<comment type="subcellular location">
    <subcellularLocation>
        <location evidence="1">Membrane</location>
        <topology evidence="1">Multi-pass membrane protein</topology>
    </subcellularLocation>
</comment>
<evidence type="ECO:0000313" key="7">
    <source>
        <dbReference type="EMBL" id="OCL13952.1"/>
    </source>
</evidence>
<feature type="transmembrane region" description="Helical" evidence="6">
    <location>
        <begin position="240"/>
        <end position="260"/>
    </location>
</feature>
<proteinExistence type="predicted"/>
<evidence type="ECO:0000313" key="8">
    <source>
        <dbReference type="Proteomes" id="UP000250140"/>
    </source>
</evidence>
<feature type="region of interest" description="Disordered" evidence="5">
    <location>
        <begin position="354"/>
        <end position="391"/>
    </location>
</feature>
<dbReference type="InterPro" id="IPR005178">
    <property type="entry name" value="Ostalpha/TMEM184C"/>
</dbReference>
<accession>A0A8E2JYM4</accession>
<keyword evidence="8" id="KW-1185">Reference proteome</keyword>
<protein>
    <recommendedName>
        <fullName evidence="9">DUF300-domain-containing protein</fullName>
    </recommendedName>
</protein>
<gene>
    <name evidence="7" type="ORF">AOQ84DRAFT_331864</name>
</gene>
<evidence type="ECO:0000256" key="2">
    <source>
        <dbReference type="ARBA" id="ARBA00022692"/>
    </source>
</evidence>
<dbReference type="PANTHER" id="PTHR23423">
    <property type="entry name" value="ORGANIC SOLUTE TRANSPORTER-RELATED"/>
    <property type="match status" value="1"/>
</dbReference>
<evidence type="ECO:0000256" key="4">
    <source>
        <dbReference type="ARBA" id="ARBA00023136"/>
    </source>
</evidence>
<dbReference type="GO" id="GO:0016020">
    <property type="term" value="C:membrane"/>
    <property type="evidence" value="ECO:0007669"/>
    <property type="project" value="UniProtKB-SubCell"/>
</dbReference>
<keyword evidence="3 6" id="KW-1133">Transmembrane helix</keyword>
<dbReference type="Pfam" id="PF03619">
    <property type="entry name" value="Solute_trans_a"/>
    <property type="match status" value="1"/>
</dbReference>
<feature type="transmembrane region" description="Helical" evidence="6">
    <location>
        <begin position="280"/>
        <end position="304"/>
    </location>
</feature>
<keyword evidence="4 6" id="KW-0472">Membrane</keyword>
<dbReference type="OrthoDB" id="5348404at2759"/>
<feature type="transmembrane region" description="Helical" evidence="6">
    <location>
        <begin position="46"/>
        <end position="67"/>
    </location>
</feature>
<dbReference type="AlphaFoldDB" id="A0A8E2JYM4"/>
<evidence type="ECO:0008006" key="9">
    <source>
        <dbReference type="Google" id="ProtNLM"/>
    </source>
</evidence>
<sequence length="452" mass="51741">MNYQPFTKLLQPRGLFGSSDSNFTCSRPKPDEHGDLLSIGITFKSLMTYITTAALGLTTISALFLIWKHLHRYTTPKEQRQNVRIIAMPVFFSIISLLSIMFYVDSIYFKPLIDVYESFCVAALFLLYVEYVCPEEEMRPKYFNDLENKDKKGNIIPGGSLKWFNRTWITVLQFPLTKTLSCIVEISTQAAGVFCANSLSPRYAHIWLLLIDMFIIGGAVSAVIKFYIRLKKEINPKHHPLAKLLAFKGVVFFQFFQEIIFGFLNGKIFQPSRTMTYDDIYYGIPMMLTALEAMLFSFAFHFAFRSREYHAENRPDAHRLSTWRAILDALNLSDIVHSVILAFHLFLTKNSPNGFNNPAPRRQRTSELDDMSREPLTDSRWPESATPVPETHGHMAVGAQQYGIVRGYGNEREELSTGYGYDKYRAGYLGIDGTNSRDPSPSRLAQKPRDMV</sequence>
<feature type="region of interest" description="Disordered" evidence="5">
    <location>
        <begin position="430"/>
        <end position="452"/>
    </location>
</feature>
<name>A0A8E2JYM4_9PEZI</name>
<evidence type="ECO:0000256" key="6">
    <source>
        <dbReference type="SAM" id="Phobius"/>
    </source>
</evidence>
<feature type="compositionally biased region" description="Basic and acidic residues" evidence="5">
    <location>
        <begin position="364"/>
        <end position="381"/>
    </location>
</feature>
<evidence type="ECO:0000256" key="3">
    <source>
        <dbReference type="ARBA" id="ARBA00022989"/>
    </source>
</evidence>
<dbReference type="EMBL" id="KV748645">
    <property type="protein sequence ID" value="OCL13952.1"/>
    <property type="molecule type" value="Genomic_DNA"/>
</dbReference>
<reference evidence="7 8" key="1">
    <citation type="journal article" date="2016" name="Nat. Commun.">
        <title>Ectomycorrhizal ecology is imprinted in the genome of the dominant symbiotic fungus Cenococcum geophilum.</title>
        <authorList>
            <consortium name="DOE Joint Genome Institute"/>
            <person name="Peter M."/>
            <person name="Kohler A."/>
            <person name="Ohm R.A."/>
            <person name="Kuo A."/>
            <person name="Krutzmann J."/>
            <person name="Morin E."/>
            <person name="Arend M."/>
            <person name="Barry K.W."/>
            <person name="Binder M."/>
            <person name="Choi C."/>
            <person name="Clum A."/>
            <person name="Copeland A."/>
            <person name="Grisel N."/>
            <person name="Haridas S."/>
            <person name="Kipfer T."/>
            <person name="LaButti K."/>
            <person name="Lindquist E."/>
            <person name="Lipzen A."/>
            <person name="Maire R."/>
            <person name="Meier B."/>
            <person name="Mihaltcheva S."/>
            <person name="Molinier V."/>
            <person name="Murat C."/>
            <person name="Poggeler S."/>
            <person name="Quandt C.A."/>
            <person name="Sperisen C."/>
            <person name="Tritt A."/>
            <person name="Tisserant E."/>
            <person name="Crous P.W."/>
            <person name="Henrissat B."/>
            <person name="Nehls U."/>
            <person name="Egli S."/>
            <person name="Spatafora J.W."/>
            <person name="Grigoriev I.V."/>
            <person name="Martin F.M."/>
        </authorList>
    </citation>
    <scope>NUCLEOTIDE SEQUENCE [LARGE SCALE GENOMIC DNA]</scope>
    <source>
        <strain evidence="7 8">CBS 207.34</strain>
    </source>
</reference>
<feature type="transmembrane region" description="Helical" evidence="6">
    <location>
        <begin position="206"/>
        <end position="228"/>
    </location>
</feature>
<keyword evidence="2 6" id="KW-0812">Transmembrane</keyword>
<evidence type="ECO:0000256" key="5">
    <source>
        <dbReference type="SAM" id="MobiDB-lite"/>
    </source>
</evidence>